<reference evidence="4" key="1">
    <citation type="journal article" date="2019" name="Mol. Phylogenet. Evol.">
        <title>Morphological evolution and classification of the red algal order Ceramiales inferred using plastid phylogenomics.</title>
        <authorList>
            <person name="Diaz-Tapia P."/>
            <person name="Pasella M.M."/>
            <person name="Verbruggen H."/>
            <person name="Maggs C.A."/>
        </authorList>
    </citation>
    <scope>NUCLEOTIDE SEQUENCE</scope>
    <source>
        <strain evidence="4">PD2930</strain>
    </source>
</reference>
<dbReference type="PANTHER" id="PTHR15680">
    <property type="entry name" value="RIBOSOMAL PROTEIN L19"/>
    <property type="match status" value="1"/>
</dbReference>
<dbReference type="Pfam" id="PF01245">
    <property type="entry name" value="Ribosomal_L19"/>
    <property type="match status" value="1"/>
</dbReference>
<evidence type="ECO:0000313" key="4">
    <source>
        <dbReference type="EMBL" id="QCI07687.1"/>
    </source>
</evidence>
<dbReference type="InterPro" id="IPR018257">
    <property type="entry name" value="Ribosomal_bL19_CS"/>
</dbReference>
<accession>A0A4D6WVJ0</accession>
<dbReference type="InterPro" id="IPR038657">
    <property type="entry name" value="Ribosomal_bL19_sf"/>
</dbReference>
<organism evidence="4">
    <name type="scientific">Nitophyllum punctatum</name>
    <dbReference type="NCBI Taxonomy" id="158729"/>
    <lineage>
        <taxon>Eukaryota</taxon>
        <taxon>Rhodophyta</taxon>
        <taxon>Florideophyceae</taxon>
        <taxon>Rhodymeniophycidae</taxon>
        <taxon>Ceramiales</taxon>
        <taxon>Delesseriaceae</taxon>
        <taxon>Nitophylloideae</taxon>
        <taxon>Nitophyllum</taxon>
    </lineage>
</organism>
<dbReference type="PIRSF" id="PIRSF002191">
    <property type="entry name" value="Ribosomal_L19"/>
    <property type="match status" value="1"/>
</dbReference>
<keyword evidence="3" id="KW-0687">Ribonucleoprotein</keyword>
<gene>
    <name evidence="4" type="primary">rpl19</name>
</gene>
<dbReference type="Gene3D" id="2.30.30.790">
    <property type="match status" value="1"/>
</dbReference>
<dbReference type="HAMAP" id="MF_00402">
    <property type="entry name" value="Ribosomal_bL19"/>
    <property type="match status" value="1"/>
</dbReference>
<dbReference type="PRINTS" id="PR00061">
    <property type="entry name" value="RIBOSOMALL19"/>
</dbReference>
<sequence>MTITKQKKLDFIKTVENKYRKYNLPHIKTGDNIQIKLIIQEGSKERIQISEGIVIAKHNRQLNTTITVRKVVQNIGVERIYLVHSPNIIEIKIINHSKIRRSKLYYLRKRSGKATRLKIKLSTP</sequence>
<dbReference type="PROSITE" id="PS01015">
    <property type="entry name" value="RIBOSOMAL_L19"/>
    <property type="match status" value="1"/>
</dbReference>
<dbReference type="AlphaFoldDB" id="A0A4D6WVJ0"/>
<name>A0A4D6WVJ0_9FLOR</name>
<dbReference type="GO" id="GO:0003729">
    <property type="term" value="F:mRNA binding"/>
    <property type="evidence" value="ECO:0007669"/>
    <property type="project" value="UniProtKB-ARBA"/>
</dbReference>
<comment type="similarity">
    <text evidence="1">Belongs to the bacterial ribosomal protein bL19 family.</text>
</comment>
<dbReference type="EMBL" id="MK814699">
    <property type="protein sequence ID" value="QCI07687.1"/>
    <property type="molecule type" value="Genomic_DNA"/>
</dbReference>
<dbReference type="GO" id="GO:0003735">
    <property type="term" value="F:structural constituent of ribosome"/>
    <property type="evidence" value="ECO:0007669"/>
    <property type="project" value="InterPro"/>
</dbReference>
<evidence type="ECO:0000256" key="1">
    <source>
        <dbReference type="ARBA" id="ARBA00005781"/>
    </source>
</evidence>
<protein>
    <submittedName>
        <fullName evidence="4">Ribosomal protein L19</fullName>
    </submittedName>
</protein>
<dbReference type="GO" id="GO:0005762">
    <property type="term" value="C:mitochondrial large ribosomal subunit"/>
    <property type="evidence" value="ECO:0007669"/>
    <property type="project" value="TreeGrafter"/>
</dbReference>
<geneLocation type="plastid" evidence="4"/>
<dbReference type="FunFam" id="2.30.30.790:FF:000004">
    <property type="entry name" value="50S ribosomal protein L19, chloroplastic"/>
    <property type="match status" value="1"/>
</dbReference>
<dbReference type="NCBIfam" id="TIGR01024">
    <property type="entry name" value="rplS_bact"/>
    <property type="match status" value="1"/>
</dbReference>
<dbReference type="InterPro" id="IPR001857">
    <property type="entry name" value="Ribosomal_bL19"/>
</dbReference>
<keyword evidence="4" id="KW-0934">Plastid</keyword>
<reference evidence="4" key="2">
    <citation type="submission" date="2019-04" db="EMBL/GenBank/DDBJ databases">
        <authorList>
            <person name="Pasella M."/>
        </authorList>
    </citation>
    <scope>NUCLEOTIDE SEQUENCE</scope>
    <source>
        <strain evidence="4">PD2930</strain>
    </source>
</reference>
<dbReference type="SUPFAM" id="SSF50104">
    <property type="entry name" value="Translation proteins SH3-like domain"/>
    <property type="match status" value="1"/>
</dbReference>
<dbReference type="PANTHER" id="PTHR15680:SF9">
    <property type="entry name" value="LARGE RIBOSOMAL SUBUNIT PROTEIN BL19M"/>
    <property type="match status" value="1"/>
</dbReference>
<keyword evidence="2 4" id="KW-0689">Ribosomal protein</keyword>
<evidence type="ECO:0000256" key="2">
    <source>
        <dbReference type="ARBA" id="ARBA00022980"/>
    </source>
</evidence>
<dbReference type="InterPro" id="IPR008991">
    <property type="entry name" value="Translation_prot_SH3-like_sf"/>
</dbReference>
<dbReference type="GO" id="GO:0006412">
    <property type="term" value="P:translation"/>
    <property type="evidence" value="ECO:0007669"/>
    <property type="project" value="InterPro"/>
</dbReference>
<proteinExistence type="inferred from homology"/>
<evidence type="ECO:0000256" key="3">
    <source>
        <dbReference type="ARBA" id="ARBA00023274"/>
    </source>
</evidence>